<dbReference type="InterPro" id="IPR050121">
    <property type="entry name" value="Cytochrome_P450_monoxygenase"/>
</dbReference>
<dbReference type="InterPro" id="IPR001128">
    <property type="entry name" value="Cyt_P450"/>
</dbReference>
<evidence type="ECO:0000256" key="2">
    <source>
        <dbReference type="ARBA" id="ARBA00005179"/>
    </source>
</evidence>
<dbReference type="PANTHER" id="PTHR24305:SF166">
    <property type="entry name" value="CYTOCHROME P450 12A4, MITOCHONDRIAL-RELATED"/>
    <property type="match status" value="1"/>
</dbReference>
<keyword evidence="5" id="KW-0479">Metal-binding</keyword>
<comment type="similarity">
    <text evidence="3">Belongs to the cytochrome P450 family.</text>
</comment>
<dbReference type="InterPro" id="IPR002401">
    <property type="entry name" value="Cyt_P450_E_grp-I"/>
</dbReference>
<keyword evidence="4" id="KW-0349">Heme</keyword>
<evidence type="ECO:0000313" key="10">
    <source>
        <dbReference type="EMBL" id="KAI0290537.1"/>
    </source>
</evidence>
<evidence type="ECO:0000256" key="7">
    <source>
        <dbReference type="ARBA" id="ARBA00023004"/>
    </source>
</evidence>
<gene>
    <name evidence="10" type="ORF">B0F90DRAFT_1784887</name>
</gene>
<dbReference type="InterPro" id="IPR036396">
    <property type="entry name" value="Cyt_P450_sf"/>
</dbReference>
<evidence type="ECO:0000256" key="8">
    <source>
        <dbReference type="ARBA" id="ARBA00023033"/>
    </source>
</evidence>
<dbReference type="Pfam" id="PF00067">
    <property type="entry name" value="p450"/>
    <property type="match status" value="1"/>
</dbReference>
<reference evidence="10" key="1">
    <citation type="journal article" date="2022" name="New Phytol.">
        <title>Evolutionary transition to the ectomycorrhizal habit in the genomes of a hyperdiverse lineage of mushroom-forming fungi.</title>
        <authorList>
            <person name="Looney B."/>
            <person name="Miyauchi S."/>
            <person name="Morin E."/>
            <person name="Drula E."/>
            <person name="Courty P.E."/>
            <person name="Kohler A."/>
            <person name="Kuo A."/>
            <person name="LaButti K."/>
            <person name="Pangilinan J."/>
            <person name="Lipzen A."/>
            <person name="Riley R."/>
            <person name="Andreopoulos W."/>
            <person name="He G."/>
            <person name="Johnson J."/>
            <person name="Nolan M."/>
            <person name="Tritt A."/>
            <person name="Barry K.W."/>
            <person name="Grigoriev I.V."/>
            <person name="Nagy L.G."/>
            <person name="Hibbett D."/>
            <person name="Henrissat B."/>
            <person name="Matheny P.B."/>
            <person name="Labbe J."/>
            <person name="Martin F.M."/>
        </authorList>
    </citation>
    <scope>NUCLEOTIDE SEQUENCE</scope>
    <source>
        <strain evidence="10">BPL690</strain>
    </source>
</reference>
<dbReference type="PRINTS" id="PR00385">
    <property type="entry name" value="P450"/>
</dbReference>
<comment type="cofactor">
    <cofactor evidence="1">
        <name>heme</name>
        <dbReference type="ChEBI" id="CHEBI:30413"/>
    </cofactor>
</comment>
<name>A0AAD4QIY5_9AGAM</name>
<evidence type="ECO:0000256" key="4">
    <source>
        <dbReference type="ARBA" id="ARBA00022617"/>
    </source>
</evidence>
<dbReference type="AlphaFoldDB" id="A0AAD4QIY5"/>
<evidence type="ECO:0000256" key="3">
    <source>
        <dbReference type="ARBA" id="ARBA00010617"/>
    </source>
</evidence>
<comment type="pathway">
    <text evidence="2">Secondary metabolite biosynthesis.</text>
</comment>
<dbReference type="Proteomes" id="UP001203297">
    <property type="component" value="Unassembled WGS sequence"/>
</dbReference>
<dbReference type="EMBL" id="WTXG01000214">
    <property type="protein sequence ID" value="KAI0290537.1"/>
    <property type="molecule type" value="Genomic_DNA"/>
</dbReference>
<dbReference type="GO" id="GO:0016705">
    <property type="term" value="F:oxidoreductase activity, acting on paired donors, with incorporation or reduction of molecular oxygen"/>
    <property type="evidence" value="ECO:0007669"/>
    <property type="project" value="InterPro"/>
</dbReference>
<comment type="caution">
    <text evidence="10">The sequence shown here is derived from an EMBL/GenBank/DDBJ whole genome shotgun (WGS) entry which is preliminary data.</text>
</comment>
<evidence type="ECO:0000313" key="11">
    <source>
        <dbReference type="Proteomes" id="UP001203297"/>
    </source>
</evidence>
<dbReference type="GO" id="GO:0020037">
    <property type="term" value="F:heme binding"/>
    <property type="evidence" value="ECO:0007669"/>
    <property type="project" value="InterPro"/>
</dbReference>
<keyword evidence="9" id="KW-0812">Transmembrane</keyword>
<evidence type="ECO:0000256" key="9">
    <source>
        <dbReference type="SAM" id="Phobius"/>
    </source>
</evidence>
<feature type="transmembrane region" description="Helical" evidence="9">
    <location>
        <begin position="6"/>
        <end position="24"/>
    </location>
</feature>
<dbReference type="GO" id="GO:0004497">
    <property type="term" value="F:monooxygenase activity"/>
    <property type="evidence" value="ECO:0007669"/>
    <property type="project" value="UniProtKB-KW"/>
</dbReference>
<keyword evidence="7" id="KW-0408">Iron</keyword>
<evidence type="ECO:0000256" key="1">
    <source>
        <dbReference type="ARBA" id="ARBA00001971"/>
    </source>
</evidence>
<dbReference type="SUPFAM" id="SSF48264">
    <property type="entry name" value="Cytochrome P450"/>
    <property type="match status" value="1"/>
</dbReference>
<protein>
    <submittedName>
        <fullName evidence="10">Cytochrome P450</fullName>
    </submittedName>
</protein>
<evidence type="ECO:0000256" key="5">
    <source>
        <dbReference type="ARBA" id="ARBA00022723"/>
    </source>
</evidence>
<accession>A0AAD4QIY5</accession>
<evidence type="ECO:0000256" key="6">
    <source>
        <dbReference type="ARBA" id="ARBA00023002"/>
    </source>
</evidence>
<dbReference type="GO" id="GO:0005506">
    <property type="term" value="F:iron ion binding"/>
    <property type="evidence" value="ECO:0007669"/>
    <property type="project" value="InterPro"/>
</dbReference>
<dbReference type="PANTHER" id="PTHR24305">
    <property type="entry name" value="CYTOCHROME P450"/>
    <property type="match status" value="1"/>
</dbReference>
<keyword evidence="6" id="KW-0560">Oxidoreductase</keyword>
<sequence>MNTQTSILFAFIAVLSALLVRLYIRRRSSFLRKLRGPESHTFLLGSHGDFIYQNEVGDCEHKWMRQYGSVWRSSGSFGQDRLVVADPKALQYILHTSGYNFVKRPESVKLVELMLGKGIGWAHGETHQRQRKVMSPAFFAPQLRTFLSLFQNTASKLVQIWKEELITTGPSGQSIVNVTPWLSRTTLDVIGEVGFGFQFDSLYNVKTPLRDQMENLFVDSVLYPARWDILFKSIWRYIPEPLLDLVRYLPTRPYKRFRRFLKFMRKFSEDMIKKSMIKGDGKDIMSVLLRANASEDPKSRLTGNEVVDQIATLLFAGHDTTANSLTWYLWEIAKHPESQERIRAEIAAIRAKKGREEISASDLDGMKFTQATLKEAMRLHPIVYWLSREAGRDEIIPLAFPITTESGEQVSSIPVRKGTPIDIAIGVYNRLPGVWGLDADDWNPERFLNVDKSKQTSLGVFANHRLNFCECFCCFFFTSPS</sequence>
<dbReference type="Gene3D" id="1.10.630.10">
    <property type="entry name" value="Cytochrome P450"/>
    <property type="match status" value="1"/>
</dbReference>
<keyword evidence="8" id="KW-0503">Monooxygenase</keyword>
<proteinExistence type="inferred from homology"/>
<dbReference type="PRINTS" id="PR00463">
    <property type="entry name" value="EP450I"/>
</dbReference>
<keyword evidence="9" id="KW-1133">Transmembrane helix</keyword>
<keyword evidence="11" id="KW-1185">Reference proteome</keyword>
<organism evidence="10 11">
    <name type="scientific">Multifurca ochricompacta</name>
    <dbReference type="NCBI Taxonomy" id="376703"/>
    <lineage>
        <taxon>Eukaryota</taxon>
        <taxon>Fungi</taxon>
        <taxon>Dikarya</taxon>
        <taxon>Basidiomycota</taxon>
        <taxon>Agaricomycotina</taxon>
        <taxon>Agaricomycetes</taxon>
        <taxon>Russulales</taxon>
        <taxon>Russulaceae</taxon>
        <taxon>Multifurca</taxon>
    </lineage>
</organism>
<keyword evidence="9" id="KW-0472">Membrane</keyword>